<sequence>MKGSCSIYEAKLQDLGFDFSSVRYFDPTELDDGEMEEFDECAEEYLYEWFSDRFLEAGGDSFPLPCYLQFHDGGRRFNMKTKQWTEE</sequence>
<name>A0A7W2AFU8_9BACL</name>
<keyword evidence="2" id="KW-1185">Reference proteome</keyword>
<comment type="caution">
    <text evidence="1">The sequence shown here is derived from an EMBL/GenBank/DDBJ whole genome shotgun (WGS) entry which is preliminary data.</text>
</comment>
<reference evidence="1 2" key="1">
    <citation type="submission" date="2020-07" db="EMBL/GenBank/DDBJ databases">
        <authorList>
            <person name="Feng H."/>
        </authorList>
    </citation>
    <scope>NUCLEOTIDE SEQUENCE [LARGE SCALE GENOMIC DNA]</scope>
    <source>
        <strain evidence="2">s-11</strain>
    </source>
</reference>
<dbReference type="EMBL" id="JACEIP010000002">
    <property type="protein sequence ID" value="MBA4541557.1"/>
    <property type="molecule type" value="Genomic_DNA"/>
</dbReference>
<dbReference type="Proteomes" id="UP000530514">
    <property type="component" value="Unassembled WGS sequence"/>
</dbReference>
<evidence type="ECO:0000313" key="1">
    <source>
        <dbReference type="EMBL" id="MBA4541557.1"/>
    </source>
</evidence>
<gene>
    <name evidence="1" type="ORF">H1164_01365</name>
</gene>
<dbReference type="RefSeq" id="WP_033101134.1">
    <property type="nucleotide sequence ID" value="NZ_JACEIP010000002.1"/>
</dbReference>
<evidence type="ECO:0000313" key="2">
    <source>
        <dbReference type="Proteomes" id="UP000530514"/>
    </source>
</evidence>
<protein>
    <submittedName>
        <fullName evidence="1">Uncharacterized protein</fullName>
    </submittedName>
</protein>
<proteinExistence type="predicted"/>
<accession>A0A7W2AFU8</accession>
<dbReference type="AlphaFoldDB" id="A0A7W2AFU8"/>
<organism evidence="1 2">
    <name type="scientific">Thermoactinomyces daqus</name>
    <dbReference type="NCBI Taxonomy" id="1329516"/>
    <lineage>
        <taxon>Bacteria</taxon>
        <taxon>Bacillati</taxon>
        <taxon>Bacillota</taxon>
        <taxon>Bacilli</taxon>
        <taxon>Bacillales</taxon>
        <taxon>Thermoactinomycetaceae</taxon>
        <taxon>Thermoactinomyces</taxon>
    </lineage>
</organism>
<dbReference type="OrthoDB" id="2900654at2"/>